<keyword evidence="4" id="KW-1185">Reference proteome</keyword>
<feature type="transmembrane region" description="Helical" evidence="2">
    <location>
        <begin position="48"/>
        <end position="65"/>
    </location>
</feature>
<feature type="compositionally biased region" description="Basic and acidic residues" evidence="1">
    <location>
        <begin position="277"/>
        <end position="286"/>
    </location>
</feature>
<feature type="transmembrane region" description="Helical" evidence="2">
    <location>
        <begin position="71"/>
        <end position="92"/>
    </location>
</feature>
<keyword evidence="2" id="KW-1133">Transmembrane helix</keyword>
<evidence type="ECO:0000256" key="1">
    <source>
        <dbReference type="SAM" id="MobiDB-lite"/>
    </source>
</evidence>
<feature type="transmembrane region" description="Helical" evidence="2">
    <location>
        <begin position="229"/>
        <end position="247"/>
    </location>
</feature>
<evidence type="ECO:0000256" key="2">
    <source>
        <dbReference type="SAM" id="Phobius"/>
    </source>
</evidence>
<feature type="compositionally biased region" description="Polar residues" evidence="1">
    <location>
        <begin position="262"/>
        <end position="276"/>
    </location>
</feature>
<evidence type="ECO:0000313" key="3">
    <source>
        <dbReference type="EMBL" id="PWN91297.1"/>
    </source>
</evidence>
<dbReference type="OrthoDB" id="2549796at2759"/>
<dbReference type="GeneID" id="37046688"/>
<feature type="region of interest" description="Disordered" evidence="1">
    <location>
        <begin position="455"/>
        <end position="496"/>
    </location>
</feature>
<feature type="region of interest" description="Disordered" evidence="1">
    <location>
        <begin position="262"/>
        <end position="347"/>
    </location>
</feature>
<protein>
    <submittedName>
        <fullName evidence="3">Uncharacterized protein</fullName>
    </submittedName>
</protein>
<accession>A0A316YPI8</accession>
<dbReference type="STRING" id="215250.A0A316YPI8"/>
<feature type="transmembrane region" description="Helical" evidence="2">
    <location>
        <begin position="204"/>
        <end position="223"/>
    </location>
</feature>
<dbReference type="Proteomes" id="UP000245768">
    <property type="component" value="Unassembled WGS sequence"/>
</dbReference>
<sequence>MQIFAAFLGMSIFDLVSHFTFDVQLLFSKGWREPFKVIARLSYLTCRYTSPVLLTCVIIFMTVPIKDCASFITGVNAVLVLNLNAVSLIFVHRTMVLWDWEARVVIPLISAWLCVLGVSIVVLPWYGVGMSLPNSNFCIFDTRREERMPYTLSYKITSLALDFAIMCLTLHRLLEGGLRSLFTGKGRSFIGNTGLSKTLARQGFQFFCLQVITDVVFLILYWSFPASEWTFQLAGSAMVFCVPTILAGKVFRDARKVVVAGATSQGSRGESGTDQNRSLRKDRDSQHGANSYSATASPLSFHEGRRRRHPSESDSEGLRKEEDIELAEECDRSPSRGRSRSSMGPLGLGIIAKSPFSRGRESQIFASSRVAGILPLTSSDHVGELASESPSLPYSHQEADEEAVARAWPRLSRKHVANTTTSRNEPTSTSFAGLIATNGEPGPDQAPFAAHETMVQESNSWSPHTPLDAYPFSPEPARLRPESPDLLGNAETSKLY</sequence>
<dbReference type="InParanoid" id="A0A316YPI8"/>
<keyword evidence="2" id="KW-0472">Membrane</keyword>
<organism evidence="3 4">
    <name type="scientific">Acaromyces ingoldii</name>
    <dbReference type="NCBI Taxonomy" id="215250"/>
    <lineage>
        <taxon>Eukaryota</taxon>
        <taxon>Fungi</taxon>
        <taxon>Dikarya</taxon>
        <taxon>Basidiomycota</taxon>
        <taxon>Ustilaginomycotina</taxon>
        <taxon>Exobasidiomycetes</taxon>
        <taxon>Exobasidiales</taxon>
        <taxon>Cryptobasidiaceae</taxon>
        <taxon>Acaromyces</taxon>
    </lineage>
</organism>
<dbReference type="AlphaFoldDB" id="A0A316YPI8"/>
<dbReference type="EMBL" id="KZ819635">
    <property type="protein sequence ID" value="PWN91297.1"/>
    <property type="molecule type" value="Genomic_DNA"/>
</dbReference>
<evidence type="ECO:0000313" key="4">
    <source>
        <dbReference type="Proteomes" id="UP000245768"/>
    </source>
</evidence>
<dbReference type="RefSeq" id="XP_025378495.1">
    <property type="nucleotide sequence ID" value="XM_025524772.1"/>
</dbReference>
<feature type="transmembrane region" description="Helical" evidence="2">
    <location>
        <begin position="104"/>
        <end position="126"/>
    </location>
</feature>
<name>A0A316YPI8_9BASI</name>
<feature type="compositionally biased region" description="Polar residues" evidence="1">
    <location>
        <begin position="287"/>
        <end position="298"/>
    </location>
</feature>
<gene>
    <name evidence="3" type="ORF">FA10DRAFT_299924</name>
</gene>
<reference evidence="3 4" key="1">
    <citation type="journal article" date="2018" name="Mol. Biol. Evol.">
        <title>Broad Genomic Sampling Reveals a Smut Pathogenic Ancestry of the Fungal Clade Ustilaginomycotina.</title>
        <authorList>
            <person name="Kijpornyongpan T."/>
            <person name="Mondo S.J."/>
            <person name="Barry K."/>
            <person name="Sandor L."/>
            <person name="Lee J."/>
            <person name="Lipzen A."/>
            <person name="Pangilinan J."/>
            <person name="LaButti K."/>
            <person name="Hainaut M."/>
            <person name="Henrissat B."/>
            <person name="Grigoriev I.V."/>
            <person name="Spatafora J.W."/>
            <person name="Aime M.C."/>
        </authorList>
    </citation>
    <scope>NUCLEOTIDE SEQUENCE [LARGE SCALE GENOMIC DNA]</scope>
    <source>
        <strain evidence="3 4">MCA 4198</strain>
    </source>
</reference>
<keyword evidence="2" id="KW-0812">Transmembrane</keyword>
<proteinExistence type="predicted"/>
<feature type="compositionally biased region" description="Basic and acidic residues" evidence="1">
    <location>
        <begin position="310"/>
        <end position="322"/>
    </location>
</feature>